<evidence type="ECO:0000313" key="3">
    <source>
        <dbReference type="EMBL" id="AYD48298.1"/>
    </source>
</evidence>
<dbReference type="KEGG" id="ark:D6B99_12220"/>
<proteinExistence type="predicted"/>
<keyword evidence="1 3" id="KW-0378">Hydrolase</keyword>
<dbReference type="SUPFAM" id="SSF48208">
    <property type="entry name" value="Six-hairpin glycosidases"/>
    <property type="match status" value="1"/>
</dbReference>
<keyword evidence="2" id="KW-0732">Signal</keyword>
<dbReference type="PANTHER" id="PTHR33886">
    <property type="entry name" value="UNSATURATED RHAMNOGALACTURONAN HYDROLASE (EUROFUNG)"/>
    <property type="match status" value="1"/>
</dbReference>
<dbReference type="EMBL" id="CP032489">
    <property type="protein sequence ID" value="AYD48298.1"/>
    <property type="molecule type" value="Genomic_DNA"/>
</dbReference>
<dbReference type="PANTHER" id="PTHR33886:SF8">
    <property type="entry name" value="UNSATURATED RHAMNOGALACTURONAN HYDROLASE (EUROFUNG)"/>
    <property type="match status" value="1"/>
</dbReference>
<dbReference type="AlphaFoldDB" id="A0A386HQS4"/>
<keyword evidence="4" id="KW-1185">Reference proteome</keyword>
<dbReference type="Gene3D" id="1.50.10.10">
    <property type="match status" value="1"/>
</dbReference>
<dbReference type="GO" id="GO:0005975">
    <property type="term" value="P:carbohydrate metabolic process"/>
    <property type="evidence" value="ECO:0007669"/>
    <property type="project" value="InterPro"/>
</dbReference>
<protein>
    <submittedName>
        <fullName evidence="3">Glycosyl hydrolase family 88</fullName>
    </submittedName>
</protein>
<evidence type="ECO:0000313" key="4">
    <source>
        <dbReference type="Proteomes" id="UP000266118"/>
    </source>
</evidence>
<reference evidence="3 4" key="1">
    <citation type="submission" date="2018-09" db="EMBL/GenBank/DDBJ databases">
        <title>Arachidicoccus sp. nov., a bacterium isolated from soil.</title>
        <authorList>
            <person name="Weon H.-Y."/>
            <person name="Kwon S.-W."/>
            <person name="Lee S.A."/>
        </authorList>
    </citation>
    <scope>NUCLEOTIDE SEQUENCE [LARGE SCALE GENOMIC DNA]</scope>
    <source>
        <strain evidence="3 4">KIS59-12</strain>
    </source>
</reference>
<evidence type="ECO:0000256" key="1">
    <source>
        <dbReference type="ARBA" id="ARBA00022801"/>
    </source>
</evidence>
<dbReference type="InterPro" id="IPR008928">
    <property type="entry name" value="6-hairpin_glycosidase_sf"/>
</dbReference>
<evidence type="ECO:0000256" key="2">
    <source>
        <dbReference type="SAM" id="SignalP"/>
    </source>
</evidence>
<dbReference type="Pfam" id="PF07470">
    <property type="entry name" value="Glyco_hydro_88"/>
    <property type="match status" value="1"/>
</dbReference>
<organism evidence="3 4">
    <name type="scientific">Arachidicoccus soli</name>
    <dbReference type="NCBI Taxonomy" id="2341117"/>
    <lineage>
        <taxon>Bacteria</taxon>
        <taxon>Pseudomonadati</taxon>
        <taxon>Bacteroidota</taxon>
        <taxon>Chitinophagia</taxon>
        <taxon>Chitinophagales</taxon>
        <taxon>Chitinophagaceae</taxon>
        <taxon>Arachidicoccus</taxon>
    </lineage>
</organism>
<dbReference type="OrthoDB" id="9807186at2"/>
<dbReference type="GO" id="GO:0016787">
    <property type="term" value="F:hydrolase activity"/>
    <property type="evidence" value="ECO:0007669"/>
    <property type="project" value="UniProtKB-KW"/>
</dbReference>
<sequence length="438" mass="50686">MNHIKKVKLMVLLFALCSSFANAQNDKHIESVLRKVADRIVAQTSYQFVNTKTGQTYDNLKNVPFSLDVKVKTDYNDWHYTNGVLDIAMLELAKKINDQQYQKYVQQNMDFDFNPDNLNYFKKQYNEVLGQENGIEKVSKQSMYMFFRMIRLDDYGTMAASLVDLYEKDKNPLYKVYFDKAAHELMYAEPRLKDGTIARYDPHQMTIWADDLYMSVSLLARMGKLTGDHKYFDAAAHQVIQFHHYLWDATKQIYYHCYYTDDKENGVAYWGRCNGWIMMAQADLLSALPDNYPQRNKLIELFRQDVSGVARYQSNTGLWHQLLDKTDSYLETSCSAMFTYSIARGVNRGWLRPDFAQVAYYGWKGIESKITAEGDVTSICPGTGIAPSTVAYYNRPERQDLAMGEGPVLRAGAEMIGLKPYREQPASSFYHLIKDRSK</sequence>
<dbReference type="InterPro" id="IPR052043">
    <property type="entry name" value="PolySaccharide_Degr_Enz"/>
</dbReference>
<gene>
    <name evidence="3" type="ORF">D6B99_12220</name>
</gene>
<accession>A0A386HQS4</accession>
<dbReference type="Proteomes" id="UP000266118">
    <property type="component" value="Chromosome"/>
</dbReference>
<name>A0A386HQS4_9BACT</name>
<feature type="signal peptide" evidence="2">
    <location>
        <begin position="1"/>
        <end position="23"/>
    </location>
</feature>
<dbReference type="InterPro" id="IPR010905">
    <property type="entry name" value="Glyco_hydro_88"/>
</dbReference>
<dbReference type="InterPro" id="IPR012341">
    <property type="entry name" value="6hp_glycosidase-like_sf"/>
</dbReference>
<dbReference type="RefSeq" id="WP_119988867.1">
    <property type="nucleotide sequence ID" value="NZ_CP032489.1"/>
</dbReference>
<feature type="chain" id="PRO_5017471803" evidence="2">
    <location>
        <begin position="24"/>
        <end position="438"/>
    </location>
</feature>